<evidence type="ECO:0000256" key="4">
    <source>
        <dbReference type="ARBA" id="ARBA00022519"/>
    </source>
</evidence>
<evidence type="ECO:0000256" key="8">
    <source>
        <dbReference type="ARBA" id="ARBA00035914"/>
    </source>
</evidence>
<feature type="transmembrane region" description="Helical" evidence="11">
    <location>
        <begin position="164"/>
        <end position="183"/>
    </location>
</feature>
<evidence type="ECO:0000256" key="10">
    <source>
        <dbReference type="NCBIfam" id="TIGR04060"/>
    </source>
</evidence>
<dbReference type="PANTHER" id="PTHR30520:SF10">
    <property type="entry name" value="FORMATE CHANNEL FOCA-RELATED"/>
    <property type="match status" value="1"/>
</dbReference>
<feature type="transmembrane region" description="Helical" evidence="11">
    <location>
        <begin position="258"/>
        <end position="279"/>
    </location>
</feature>
<feature type="transmembrane region" description="Helical" evidence="11">
    <location>
        <begin position="195"/>
        <end position="215"/>
    </location>
</feature>
<evidence type="ECO:0000256" key="3">
    <source>
        <dbReference type="ARBA" id="ARBA00022475"/>
    </source>
</evidence>
<keyword evidence="5 11" id="KW-0812">Transmembrane</keyword>
<dbReference type="InterPro" id="IPR024002">
    <property type="entry name" value="For/NO2_transpt_CS"/>
</dbReference>
<dbReference type="Gene3D" id="1.20.1080.10">
    <property type="entry name" value="Glycerol uptake facilitator protein"/>
    <property type="match status" value="1"/>
</dbReference>
<comment type="subcellular location">
    <subcellularLocation>
        <location evidence="1">Cell inner membrane</location>
        <topology evidence="1">Multi-pass membrane protein</topology>
    </subcellularLocation>
</comment>
<dbReference type="Pfam" id="PF01226">
    <property type="entry name" value="Form_Nir_trans"/>
    <property type="match status" value="1"/>
</dbReference>
<keyword evidence="3" id="KW-1003">Cell membrane</keyword>
<dbReference type="GO" id="GO:0015499">
    <property type="term" value="F:formate transmembrane transporter activity"/>
    <property type="evidence" value="ECO:0007669"/>
    <property type="project" value="UniProtKB-UniRule"/>
</dbReference>
<feature type="transmembrane region" description="Helical" evidence="11">
    <location>
        <begin position="35"/>
        <end position="55"/>
    </location>
</feature>
<organism evidence="12 13">
    <name type="scientific">Lonepinella koalarum</name>
    <dbReference type="NCBI Taxonomy" id="53417"/>
    <lineage>
        <taxon>Bacteria</taxon>
        <taxon>Pseudomonadati</taxon>
        <taxon>Pseudomonadota</taxon>
        <taxon>Gammaproteobacteria</taxon>
        <taxon>Pasteurellales</taxon>
        <taxon>Pasteurellaceae</taxon>
        <taxon>Lonepinella</taxon>
    </lineage>
</organism>
<keyword evidence="4" id="KW-0997">Cell inner membrane</keyword>
<dbReference type="EMBL" id="SMGJ01000003">
    <property type="protein sequence ID" value="TCK70032.1"/>
    <property type="molecule type" value="Genomic_DNA"/>
</dbReference>
<dbReference type="Proteomes" id="UP000295496">
    <property type="component" value="Unassembled WGS sequence"/>
</dbReference>
<keyword evidence="13" id="KW-1185">Reference proteome</keyword>
<keyword evidence="7 11" id="KW-0472">Membrane</keyword>
<keyword evidence="2" id="KW-0813">Transport</keyword>
<dbReference type="NCBIfam" id="TIGR00790">
    <property type="entry name" value="fnt"/>
    <property type="match status" value="1"/>
</dbReference>
<evidence type="ECO:0000313" key="12">
    <source>
        <dbReference type="EMBL" id="TCK70032.1"/>
    </source>
</evidence>
<feature type="transmembrane region" description="Helical" evidence="11">
    <location>
        <begin position="75"/>
        <end position="93"/>
    </location>
</feature>
<protein>
    <recommendedName>
        <fullName evidence="10">Formate transporter FocA</fullName>
    </recommendedName>
</protein>
<sequence>MMKSEENISTVMASPTQMAQIGEDAGAYKASKNQFYSFLSAISAGAFIALAFVFYTTTQTGNVGTSWGLTKLVGGLVFSVGVIMVVVCGSELFTSSTMTMVARVGGRINTLQMLRNWIVVYCGNFVGAIFIVCLIWFGGQLMAANGQWGLTILQTAQHKIHHTWSEAFCLGILCNIMVCIAIWMAYAGKTLTDKAFIMILPIGLFVASGFEHSVANMFMIPMGILTAHYTSPEFWQMINIDPALFADLDVYHFIVKNLIPVTLGNIVGGGVCIALMQWFTNRPHAH</sequence>
<evidence type="ECO:0000256" key="2">
    <source>
        <dbReference type="ARBA" id="ARBA00022448"/>
    </source>
</evidence>
<dbReference type="InterPro" id="IPR023999">
    <property type="entry name" value="Formate_transptr_FocA"/>
</dbReference>
<dbReference type="GO" id="GO:0042802">
    <property type="term" value="F:identical protein binding"/>
    <property type="evidence" value="ECO:0007669"/>
    <property type="project" value="UniProtKB-ARBA"/>
</dbReference>
<evidence type="ECO:0000313" key="13">
    <source>
        <dbReference type="Proteomes" id="UP000295496"/>
    </source>
</evidence>
<evidence type="ECO:0000256" key="5">
    <source>
        <dbReference type="ARBA" id="ARBA00022692"/>
    </source>
</evidence>
<evidence type="ECO:0000256" key="1">
    <source>
        <dbReference type="ARBA" id="ARBA00004429"/>
    </source>
</evidence>
<evidence type="ECO:0000256" key="11">
    <source>
        <dbReference type="SAM" id="Phobius"/>
    </source>
</evidence>
<proteinExistence type="inferred from homology"/>
<accession>A0A4R1KXC2</accession>
<dbReference type="GO" id="GO:0005886">
    <property type="term" value="C:plasma membrane"/>
    <property type="evidence" value="ECO:0007669"/>
    <property type="project" value="UniProtKB-SubCell"/>
</dbReference>
<comment type="caution">
    <text evidence="12">The sequence shown here is derived from an EMBL/GenBank/DDBJ whole genome shotgun (WGS) entry which is preliminary data.</text>
</comment>
<reference evidence="12 13" key="1">
    <citation type="submission" date="2019-03" db="EMBL/GenBank/DDBJ databases">
        <title>Genomic Encyclopedia of Type Strains, Phase IV (KMG-IV): sequencing the most valuable type-strain genomes for metagenomic binning, comparative biology and taxonomic classification.</title>
        <authorList>
            <person name="Goeker M."/>
        </authorList>
    </citation>
    <scope>NUCLEOTIDE SEQUENCE [LARGE SCALE GENOMIC DNA]</scope>
    <source>
        <strain evidence="12 13">DSM 10053</strain>
    </source>
</reference>
<dbReference type="FunFam" id="1.20.1080.10:FF:000006">
    <property type="entry name" value="Formate transporter FocA"/>
    <property type="match status" value="1"/>
</dbReference>
<keyword evidence="6 11" id="KW-1133">Transmembrane helix</keyword>
<gene>
    <name evidence="12" type="ORF">EV692_1255</name>
</gene>
<evidence type="ECO:0000256" key="9">
    <source>
        <dbReference type="ARBA" id="ARBA00049660"/>
    </source>
</evidence>
<evidence type="ECO:0000256" key="7">
    <source>
        <dbReference type="ARBA" id="ARBA00023136"/>
    </source>
</evidence>
<name>A0A4R1KXC2_9PAST</name>
<feature type="transmembrane region" description="Helical" evidence="11">
    <location>
        <begin position="114"/>
        <end position="137"/>
    </location>
</feature>
<dbReference type="PANTHER" id="PTHR30520">
    <property type="entry name" value="FORMATE TRANSPORTER-RELATED"/>
    <property type="match status" value="1"/>
</dbReference>
<dbReference type="InterPro" id="IPR000292">
    <property type="entry name" value="For/NO2_transpt"/>
</dbReference>
<dbReference type="AlphaFoldDB" id="A0A4R1KXC2"/>
<dbReference type="PROSITE" id="PS01005">
    <property type="entry name" value="FORMATE_NITRITE_TP_1"/>
    <property type="match status" value="1"/>
</dbReference>
<dbReference type="NCBIfam" id="TIGR04060">
    <property type="entry name" value="formate_focA"/>
    <property type="match status" value="1"/>
</dbReference>
<evidence type="ECO:0000256" key="6">
    <source>
        <dbReference type="ARBA" id="ARBA00022989"/>
    </source>
</evidence>
<comment type="similarity">
    <text evidence="9">Belongs to the FNT transporter (TC 1.A.16) family.</text>
</comment>
<comment type="catalytic activity">
    <reaction evidence="8">
        <text>formate(in) = formate(out)</text>
        <dbReference type="Rhea" id="RHEA:29679"/>
        <dbReference type="ChEBI" id="CHEBI:15740"/>
    </reaction>
</comment>
<dbReference type="InterPro" id="IPR023271">
    <property type="entry name" value="Aquaporin-like"/>
</dbReference>